<dbReference type="OrthoDB" id="2498029at2759"/>
<evidence type="ECO:0000313" key="2">
    <source>
        <dbReference type="EMBL" id="CAE7418791.1"/>
    </source>
</evidence>
<feature type="domain" description="Serine aminopeptidase S33" evidence="1">
    <location>
        <begin position="59"/>
        <end position="349"/>
    </location>
</feature>
<dbReference type="PANTHER" id="PTHR11614">
    <property type="entry name" value="PHOSPHOLIPASE-RELATED"/>
    <property type="match status" value="1"/>
</dbReference>
<sequence>MYFLREGLFECCSSASFGKPEFLSKEKLISARPGTSLAPSSTGNLDLYYQRWQSDRRQQVRAVVFVHSGETDHAAWYNALAVRLAAAGCVTVALDPQGFGQSDGARGYFESFQEVVDDFVCFVKAKWTEMSSQQGFPATLIVVAKGLGALVAMSALPELRAMALESGTVPALALLSPGFQFARFISDQSGVSCGLNSAQCARQPLAQCARAPIAFTPTGETQKLEYLSRWFPKMIVTQPVDPDLVCRDPQAVERMARDHLIWRQGYRARVLSEIVEAQNRLLQSIEQHGEDFQCPALILHGSGDKLYSVQGSIGIHSAWCQGVESEATALVPRLKIYDGAYHQLLNEPNKDEVMNDIVNFALSSLTGY</sequence>
<reference evidence="2" key="1">
    <citation type="submission" date="2021-02" db="EMBL/GenBank/DDBJ databases">
        <authorList>
            <person name="Dougan E. K."/>
            <person name="Rhodes N."/>
            <person name="Thang M."/>
            <person name="Chan C."/>
        </authorList>
    </citation>
    <scope>NUCLEOTIDE SEQUENCE</scope>
</reference>
<protein>
    <recommendedName>
        <fullName evidence="1">Serine aminopeptidase S33 domain-containing protein</fullName>
    </recommendedName>
</protein>
<accession>A0A812R445</accession>
<dbReference type="InterPro" id="IPR022742">
    <property type="entry name" value="Hydrolase_4"/>
</dbReference>
<dbReference type="Proteomes" id="UP000604046">
    <property type="component" value="Unassembled WGS sequence"/>
</dbReference>
<dbReference type="SUPFAM" id="SSF53474">
    <property type="entry name" value="alpha/beta-Hydrolases"/>
    <property type="match status" value="1"/>
</dbReference>
<evidence type="ECO:0000313" key="3">
    <source>
        <dbReference type="Proteomes" id="UP000604046"/>
    </source>
</evidence>
<organism evidence="2 3">
    <name type="scientific">Symbiodinium natans</name>
    <dbReference type="NCBI Taxonomy" id="878477"/>
    <lineage>
        <taxon>Eukaryota</taxon>
        <taxon>Sar</taxon>
        <taxon>Alveolata</taxon>
        <taxon>Dinophyceae</taxon>
        <taxon>Suessiales</taxon>
        <taxon>Symbiodiniaceae</taxon>
        <taxon>Symbiodinium</taxon>
    </lineage>
</organism>
<dbReference type="AlphaFoldDB" id="A0A812R445"/>
<dbReference type="EMBL" id="CAJNDS010002299">
    <property type="protein sequence ID" value="CAE7418791.1"/>
    <property type="molecule type" value="Genomic_DNA"/>
</dbReference>
<name>A0A812R445_9DINO</name>
<dbReference type="InterPro" id="IPR029058">
    <property type="entry name" value="AB_hydrolase_fold"/>
</dbReference>
<dbReference type="InterPro" id="IPR051044">
    <property type="entry name" value="MAG_DAG_Lipase"/>
</dbReference>
<comment type="caution">
    <text evidence="2">The sequence shown here is derived from an EMBL/GenBank/DDBJ whole genome shotgun (WGS) entry which is preliminary data.</text>
</comment>
<dbReference type="Gene3D" id="3.40.50.1820">
    <property type="entry name" value="alpha/beta hydrolase"/>
    <property type="match status" value="1"/>
</dbReference>
<keyword evidence="3" id="KW-1185">Reference proteome</keyword>
<evidence type="ECO:0000259" key="1">
    <source>
        <dbReference type="Pfam" id="PF12146"/>
    </source>
</evidence>
<dbReference type="Pfam" id="PF12146">
    <property type="entry name" value="Hydrolase_4"/>
    <property type="match status" value="1"/>
</dbReference>
<proteinExistence type="predicted"/>
<gene>
    <name evidence="2" type="ORF">SNAT2548_LOCUS22773</name>
</gene>